<name>A0A6A6GFI3_9PEZI</name>
<feature type="signal peptide" evidence="2">
    <location>
        <begin position="1"/>
        <end position="17"/>
    </location>
</feature>
<proteinExistence type="predicted"/>
<accession>A0A6A6GFI3</accession>
<gene>
    <name evidence="3" type="ORF">BDZ85DRAFT_103105</name>
</gene>
<evidence type="ECO:0000313" key="4">
    <source>
        <dbReference type="Proteomes" id="UP000799538"/>
    </source>
</evidence>
<protein>
    <submittedName>
        <fullName evidence="3">Uncharacterized protein</fullName>
    </submittedName>
</protein>
<evidence type="ECO:0000313" key="3">
    <source>
        <dbReference type="EMBL" id="KAF2224494.1"/>
    </source>
</evidence>
<dbReference type="EMBL" id="ML992505">
    <property type="protein sequence ID" value="KAF2224494.1"/>
    <property type="molecule type" value="Genomic_DNA"/>
</dbReference>
<feature type="region of interest" description="Disordered" evidence="1">
    <location>
        <begin position="21"/>
        <end position="57"/>
    </location>
</feature>
<feature type="chain" id="PRO_5025435016" evidence="2">
    <location>
        <begin position="18"/>
        <end position="314"/>
    </location>
</feature>
<organism evidence="3 4">
    <name type="scientific">Elsinoe ampelina</name>
    <dbReference type="NCBI Taxonomy" id="302913"/>
    <lineage>
        <taxon>Eukaryota</taxon>
        <taxon>Fungi</taxon>
        <taxon>Dikarya</taxon>
        <taxon>Ascomycota</taxon>
        <taxon>Pezizomycotina</taxon>
        <taxon>Dothideomycetes</taxon>
        <taxon>Dothideomycetidae</taxon>
        <taxon>Myriangiales</taxon>
        <taxon>Elsinoaceae</taxon>
        <taxon>Elsinoe</taxon>
    </lineage>
</organism>
<evidence type="ECO:0000256" key="1">
    <source>
        <dbReference type="SAM" id="MobiDB-lite"/>
    </source>
</evidence>
<evidence type="ECO:0000256" key="2">
    <source>
        <dbReference type="SAM" id="SignalP"/>
    </source>
</evidence>
<keyword evidence="2" id="KW-0732">Signal</keyword>
<feature type="region of interest" description="Disordered" evidence="1">
    <location>
        <begin position="253"/>
        <end position="314"/>
    </location>
</feature>
<keyword evidence="4" id="KW-1185">Reference proteome</keyword>
<dbReference type="AlphaFoldDB" id="A0A6A6GFI3"/>
<sequence>MKSLLVVLLATATATLALPQGVVDQPPADQPPGTESPSPEATYSAEEGTSTATTSSFTSVSTYNEACEQAPPGYDTCKDDIATWSQNMVPAIELTDIKLSQKGESAEEGSLTLHVKDDDYEGTCELKLPGKSVEDGGIEGGCAPAGEDAIGPIITYFPKGQPGGSGKPAIEYGRFYVEDMFAYYFALLSPLELTDNGSGMLEASIPEAKIWYTGGERIKANSPEEQESLDFDKAAQLTIMDLEWGSPEEAALDKVHGSPQWPSTVDPRGRTLATNEAYTSANGPPDAQGGSEATGAPAPEPGKEGEVPPPPPAR</sequence>
<reference evidence="4" key="1">
    <citation type="journal article" date="2020" name="Stud. Mycol.">
        <title>101 Dothideomycetes genomes: A test case for predicting lifestyles and emergence of pathogens.</title>
        <authorList>
            <person name="Haridas S."/>
            <person name="Albert R."/>
            <person name="Binder M."/>
            <person name="Bloem J."/>
            <person name="LaButti K."/>
            <person name="Salamov A."/>
            <person name="Andreopoulos B."/>
            <person name="Baker S."/>
            <person name="Barry K."/>
            <person name="Bills G."/>
            <person name="Bluhm B."/>
            <person name="Cannon C."/>
            <person name="Castanera R."/>
            <person name="Culley D."/>
            <person name="Daum C."/>
            <person name="Ezra D."/>
            <person name="Gonzalez J."/>
            <person name="Henrissat B."/>
            <person name="Kuo A."/>
            <person name="Liang C."/>
            <person name="Lipzen A."/>
            <person name="Lutzoni F."/>
            <person name="Magnuson J."/>
            <person name="Mondo S."/>
            <person name="Nolan M."/>
            <person name="Ohm R."/>
            <person name="Pangilinan J."/>
            <person name="Park H.-J."/>
            <person name="Ramirez L."/>
            <person name="Alfaro M."/>
            <person name="Sun H."/>
            <person name="Tritt A."/>
            <person name="Yoshinaga Y."/>
            <person name="Zwiers L.-H."/>
            <person name="Turgeon B."/>
            <person name="Goodwin S."/>
            <person name="Spatafora J."/>
            <person name="Crous P."/>
            <person name="Grigoriev I."/>
        </authorList>
    </citation>
    <scope>NUCLEOTIDE SEQUENCE [LARGE SCALE GENOMIC DNA]</scope>
    <source>
        <strain evidence="4">CECT 20119</strain>
    </source>
</reference>
<feature type="compositionally biased region" description="Polar residues" evidence="1">
    <location>
        <begin position="272"/>
        <end position="282"/>
    </location>
</feature>
<dbReference type="Proteomes" id="UP000799538">
    <property type="component" value="Unassembled WGS sequence"/>
</dbReference>
<dbReference type="OrthoDB" id="10546490at2759"/>
<feature type="compositionally biased region" description="Low complexity" evidence="1">
    <location>
        <begin position="40"/>
        <end position="57"/>
    </location>
</feature>